<evidence type="ECO:0000256" key="1">
    <source>
        <dbReference type="SAM" id="SignalP"/>
    </source>
</evidence>
<evidence type="ECO:0000313" key="3">
    <source>
        <dbReference type="Proteomes" id="UP000670925"/>
    </source>
</evidence>
<reference evidence="2" key="1">
    <citation type="submission" date="2021-03" db="EMBL/GenBank/DDBJ databases">
        <title>Acinetobacter spp. whole-genome sequenced from Terengganu.</title>
        <authorList>
            <person name="Mohd Rani F."/>
        </authorList>
    </citation>
    <scope>NUCLEOTIDE SEQUENCE</scope>
    <source>
        <strain evidence="2">AC1502</strain>
    </source>
</reference>
<evidence type="ECO:0008006" key="4">
    <source>
        <dbReference type="Google" id="ProtNLM"/>
    </source>
</evidence>
<dbReference type="PROSITE" id="PS51257">
    <property type="entry name" value="PROKAR_LIPOPROTEIN"/>
    <property type="match status" value="1"/>
</dbReference>
<organism evidence="2 3">
    <name type="scientific">Acinetobacter haemolyticus</name>
    <dbReference type="NCBI Taxonomy" id="29430"/>
    <lineage>
        <taxon>Bacteria</taxon>
        <taxon>Pseudomonadati</taxon>
        <taxon>Pseudomonadota</taxon>
        <taxon>Gammaproteobacteria</taxon>
        <taxon>Moraxellales</taxon>
        <taxon>Moraxellaceae</taxon>
        <taxon>Acinetobacter</taxon>
    </lineage>
</organism>
<keyword evidence="1" id="KW-0732">Signal</keyword>
<sequence length="309" mass="34757">MKNNILIILCSSTLLLTACGGGSDNSNSNDSFQGTQKVDYTKPESIELIYESALNLSKITNNPLISPIAIANDIYTFVQQATNDGYRVTCMNGQGTVTRKNESVTLNKCQGLQYIANGQTYPVFKSSLIFSGVISAQYKQDHIDFGGPKRELNLNNLKLEVSNQTLNYNGKVLIPLVWNVIPEQYEFSKMDFHWVTKDFKANYVLNNYRFSHFRSNSEQISTFAQGNLVANINGKWFSVNFTNKLRFDNEKNEIEGYPSFAEAFIEDSSNLRNYISIDNTSNGKALIRAYANGSNVQGFPKTLDWSELN</sequence>
<accession>A0AAW4J4K2</accession>
<dbReference type="EMBL" id="JAGFOT010000003">
    <property type="protein sequence ID" value="MBO3657279.1"/>
    <property type="molecule type" value="Genomic_DNA"/>
</dbReference>
<dbReference type="AlphaFoldDB" id="A0AAW4J4K2"/>
<proteinExistence type="predicted"/>
<evidence type="ECO:0000313" key="2">
    <source>
        <dbReference type="EMBL" id="MBO3657279.1"/>
    </source>
</evidence>
<name>A0AAW4J4K2_ACIHA</name>
<dbReference type="RefSeq" id="WP_208463867.1">
    <property type="nucleotide sequence ID" value="NZ_JAGFOT010000003.1"/>
</dbReference>
<gene>
    <name evidence="2" type="ORF">J5N55_04140</name>
</gene>
<dbReference type="Proteomes" id="UP000670925">
    <property type="component" value="Unassembled WGS sequence"/>
</dbReference>
<protein>
    <recommendedName>
        <fullName evidence="4">META domain-containing protein</fullName>
    </recommendedName>
</protein>
<feature type="chain" id="PRO_5043767042" description="META domain-containing protein" evidence="1">
    <location>
        <begin position="19"/>
        <end position="309"/>
    </location>
</feature>
<feature type="signal peptide" evidence="1">
    <location>
        <begin position="1"/>
        <end position="18"/>
    </location>
</feature>
<comment type="caution">
    <text evidence="2">The sequence shown here is derived from an EMBL/GenBank/DDBJ whole genome shotgun (WGS) entry which is preliminary data.</text>
</comment>